<dbReference type="EMBL" id="CP010427">
    <property type="protein sequence ID" value="AJC48704.1"/>
    <property type="molecule type" value="Genomic_DNA"/>
</dbReference>
<feature type="transmembrane region" description="Helical" evidence="1">
    <location>
        <begin position="55"/>
        <end position="74"/>
    </location>
</feature>
<dbReference type="AlphaFoldDB" id="A0A0A8E436"/>
<reference evidence="2 3" key="1">
    <citation type="submission" date="2014-12" db="EMBL/GenBank/DDBJ databases">
        <title>Complete genome sequence of Francisella guanzhouensis strain 08HL01032 isolated from air-conditioning system in China.</title>
        <authorList>
            <person name="Svensson D."/>
            <person name="Ohrman C."/>
            <person name="Backman S."/>
            <person name="Karlsson E."/>
            <person name="Nilsson E."/>
            <person name="Bystrom M."/>
            <person name="Larkeryd A."/>
            <person name="Stenberg P."/>
            <person name="Scholtz H.C."/>
            <person name="Forsman M."/>
            <person name="Sjodin A."/>
        </authorList>
    </citation>
    <scope>NUCLEOTIDE SEQUENCE [LARGE SCALE GENOMIC DNA]</scope>
    <source>
        <strain evidence="2 3">08HL01032</strain>
    </source>
</reference>
<keyword evidence="1" id="KW-0812">Transmembrane</keyword>
<feature type="transmembrane region" description="Helical" evidence="1">
    <location>
        <begin position="6"/>
        <end position="25"/>
    </location>
</feature>
<evidence type="ECO:0000313" key="2">
    <source>
        <dbReference type="EMBL" id="AJC48704.1"/>
    </source>
</evidence>
<dbReference type="Proteomes" id="UP000031104">
    <property type="component" value="Chromosome"/>
</dbReference>
<proteinExistence type="predicted"/>
<organism evidence="2 3">
    <name type="scientific">Allofrancisella guangzhouensis</name>
    <dbReference type="NCBI Taxonomy" id="594679"/>
    <lineage>
        <taxon>Bacteria</taxon>
        <taxon>Pseudomonadati</taxon>
        <taxon>Pseudomonadota</taxon>
        <taxon>Gammaproteobacteria</taxon>
        <taxon>Thiotrichales</taxon>
        <taxon>Francisellaceae</taxon>
        <taxon>Allofrancisella</taxon>
    </lineage>
</organism>
<dbReference type="RefSeq" id="WP_039124008.1">
    <property type="nucleotide sequence ID" value="NZ_CP010427.1"/>
</dbReference>
<gene>
    <name evidence="2" type="ORF">SD28_03125</name>
</gene>
<dbReference type="OrthoDB" id="5604365at2"/>
<feature type="transmembrane region" description="Helical" evidence="1">
    <location>
        <begin position="86"/>
        <end position="108"/>
    </location>
</feature>
<evidence type="ECO:0000256" key="1">
    <source>
        <dbReference type="SAM" id="Phobius"/>
    </source>
</evidence>
<keyword evidence="1" id="KW-0472">Membrane</keyword>
<accession>A0A0A8E436</accession>
<protein>
    <submittedName>
        <fullName evidence="2">Membrane protein</fullName>
    </submittedName>
</protein>
<keyword evidence="3" id="KW-1185">Reference proteome</keyword>
<feature type="transmembrane region" description="Helical" evidence="1">
    <location>
        <begin position="120"/>
        <end position="138"/>
    </location>
</feature>
<dbReference type="HOGENOM" id="CLU_1341604_0_0_6"/>
<sequence length="204" mass="23700">MVTLNDVIYDSVGNFCFLMFAFLLYRKNRFAWLAIILTLVIKLFLYGKYSMFLSFTYLSMQLCVAVLAAIVWMLEPNYIKLQGNRLFSALLTSVIMIMIWIWLVYAFINPAILSYEFLFGFEYFCYMLFVLGGALLVYRIPQGLIIIAVVFISYALYYANSAIVAAKAPPQYKDFILYYWLSAVFLFIAGILLVSVYTRIRRSI</sequence>
<dbReference type="KEGG" id="fgu:SD28_03125"/>
<keyword evidence="1" id="KW-1133">Transmembrane helix</keyword>
<evidence type="ECO:0000313" key="3">
    <source>
        <dbReference type="Proteomes" id="UP000031104"/>
    </source>
</evidence>
<feature type="transmembrane region" description="Helical" evidence="1">
    <location>
        <begin position="145"/>
        <end position="165"/>
    </location>
</feature>
<name>A0A0A8E436_9GAMM</name>
<feature type="transmembrane region" description="Helical" evidence="1">
    <location>
        <begin position="177"/>
        <end position="198"/>
    </location>
</feature>
<feature type="transmembrane region" description="Helical" evidence="1">
    <location>
        <begin position="30"/>
        <end position="49"/>
    </location>
</feature>